<feature type="transmembrane region" description="Helical" evidence="1">
    <location>
        <begin position="606"/>
        <end position="626"/>
    </location>
</feature>
<organism evidence="2 3">
    <name type="scientific">Planoprotostelium fungivorum</name>
    <dbReference type="NCBI Taxonomy" id="1890364"/>
    <lineage>
        <taxon>Eukaryota</taxon>
        <taxon>Amoebozoa</taxon>
        <taxon>Evosea</taxon>
        <taxon>Variosea</taxon>
        <taxon>Cavosteliida</taxon>
        <taxon>Cavosteliaceae</taxon>
        <taxon>Planoprotostelium</taxon>
    </lineage>
</organism>
<dbReference type="PANTHER" id="PTHR31414:SF18">
    <property type="entry name" value="TRANSMEMBRANE PROTEIN-RELATED"/>
    <property type="match status" value="1"/>
</dbReference>
<dbReference type="EMBL" id="MDYQ01000047">
    <property type="protein sequence ID" value="PRP85290.1"/>
    <property type="molecule type" value="Genomic_DNA"/>
</dbReference>
<feature type="transmembrane region" description="Helical" evidence="1">
    <location>
        <begin position="46"/>
        <end position="66"/>
    </location>
</feature>
<comment type="caution">
    <text evidence="2">The sequence shown here is derived from an EMBL/GenBank/DDBJ whole genome shotgun (WGS) entry which is preliminary data.</text>
</comment>
<evidence type="ECO:0000256" key="1">
    <source>
        <dbReference type="SAM" id="Phobius"/>
    </source>
</evidence>
<sequence>MGRRIRGMSCKADLNRPYEGKVSGCVTFSGVLIVTQVNSIPMLSSALFTSLKMFCCLSVFAVSLNFPMSRRCQADRLLSTLSAKRNHSFPNMVLTPSKSLLLFVIALAGSTLLLSSQDVDSASSGRELLGLIPSSSSRSTFTNGTVSNRLCALDENGDCHLMGYMEAVLRMSIIAFVMVPLAFLAFWVVCIGRCCCNCFGGWQRTPDNVCYGTRCCGNECLSSEFQGYSMWSVYTVRVLTVVCFIALIAAVIPGIIGNSRVSKGMKGPTNNVMNFTDDLQAKLQTIVGELQTIPYTKDVNNSLDGVYTVFSDSRAQVQKVDVQVNLVDQYRNAVYITLLVLAPIVVLVGILGGLFNIWKLTWSASMFLFLISTLIWSIFAIHYPLLIVTTDSCHEMNILNDNVIRANTSASLGLPFVTNQTSALEELIPILKCSDNRLDSLKKDIEDALDSAYTQACSEDRLQTVCLIANNNITTAAKLKCPLLANKIMQQTVCRNMQKYVDTKDIAYCKVAASLVANMSVLDFDYSSLRCEIVSIEDCEKGNCSDTATKITSDIAINLDILTRYIEILRVEIYPLLGCFLFAPLVSSLTDVVCHQLSPGFEMVETSLLCICIILIPTTILLFLASKRWRRDALQRDYSYVALADGYTINNHEYHSQAYK</sequence>
<gene>
    <name evidence="2" type="ORF">PROFUN_06892</name>
</gene>
<protein>
    <submittedName>
        <fullName evidence="2">Uncharacterized protein</fullName>
    </submittedName>
</protein>
<keyword evidence="1" id="KW-0812">Transmembrane</keyword>
<keyword evidence="1" id="KW-0472">Membrane</keyword>
<feature type="transmembrane region" description="Helical" evidence="1">
    <location>
        <begin position="333"/>
        <end position="358"/>
    </location>
</feature>
<evidence type="ECO:0000313" key="2">
    <source>
        <dbReference type="EMBL" id="PRP85290.1"/>
    </source>
</evidence>
<dbReference type="GO" id="GO:0016020">
    <property type="term" value="C:membrane"/>
    <property type="evidence" value="ECO:0007669"/>
    <property type="project" value="TreeGrafter"/>
</dbReference>
<feature type="transmembrane region" description="Helical" evidence="1">
    <location>
        <begin position="234"/>
        <end position="256"/>
    </location>
</feature>
<reference evidence="2 3" key="1">
    <citation type="journal article" date="2018" name="Genome Biol. Evol.">
        <title>Multiple Roots of Fruiting Body Formation in Amoebozoa.</title>
        <authorList>
            <person name="Hillmann F."/>
            <person name="Forbes G."/>
            <person name="Novohradska S."/>
            <person name="Ferling I."/>
            <person name="Riege K."/>
            <person name="Groth M."/>
            <person name="Westermann M."/>
            <person name="Marz M."/>
            <person name="Spaller T."/>
            <person name="Winckler T."/>
            <person name="Schaap P."/>
            <person name="Glockner G."/>
        </authorList>
    </citation>
    <scope>NUCLEOTIDE SEQUENCE [LARGE SCALE GENOMIC DNA]</scope>
    <source>
        <strain evidence="2 3">Jena</strain>
    </source>
</reference>
<dbReference type="InParanoid" id="A0A2P6NMT9"/>
<name>A0A2P6NMT9_9EUKA</name>
<dbReference type="InterPro" id="IPR040283">
    <property type="entry name" value="DDB_G0292058-like"/>
</dbReference>
<feature type="transmembrane region" description="Helical" evidence="1">
    <location>
        <begin position="167"/>
        <end position="189"/>
    </location>
</feature>
<feature type="transmembrane region" description="Helical" evidence="1">
    <location>
        <begin position="364"/>
        <end position="386"/>
    </location>
</feature>
<dbReference type="AlphaFoldDB" id="A0A2P6NMT9"/>
<dbReference type="PANTHER" id="PTHR31414">
    <property type="entry name" value="TRANSMEMBRANE PROTEIN DDB_G0292058"/>
    <property type="match status" value="1"/>
</dbReference>
<evidence type="ECO:0000313" key="3">
    <source>
        <dbReference type="Proteomes" id="UP000241769"/>
    </source>
</evidence>
<dbReference type="Proteomes" id="UP000241769">
    <property type="component" value="Unassembled WGS sequence"/>
</dbReference>
<feature type="transmembrane region" description="Helical" evidence="1">
    <location>
        <begin position="21"/>
        <end position="40"/>
    </location>
</feature>
<keyword evidence="3" id="KW-1185">Reference proteome</keyword>
<feature type="transmembrane region" description="Helical" evidence="1">
    <location>
        <begin position="568"/>
        <end position="586"/>
    </location>
</feature>
<accession>A0A2P6NMT9</accession>
<proteinExistence type="predicted"/>
<keyword evidence="1" id="KW-1133">Transmembrane helix</keyword>